<reference evidence="6 7" key="1">
    <citation type="submission" date="2016-05" db="EMBL/GenBank/DDBJ databases">
        <title>Complete Genome and Methylome Analysis of Psychrotrophic Bacterial Isolates from Antarctic Lake Untersee.</title>
        <authorList>
            <person name="Fomenkov A."/>
            <person name="Akimov V.N."/>
            <person name="Vasilyeva L.V."/>
            <person name="Andersen D."/>
            <person name="Vincze T."/>
            <person name="Roberts R.J."/>
        </authorList>
    </citation>
    <scope>NUCLEOTIDE SEQUENCE [LARGE SCALE GENOMIC DNA]</scope>
    <source>
        <strain evidence="6 7">U14-5</strain>
    </source>
</reference>
<keyword evidence="3 5" id="KW-1133">Transmembrane helix</keyword>
<evidence type="ECO:0000256" key="2">
    <source>
        <dbReference type="ARBA" id="ARBA00022692"/>
    </source>
</evidence>
<name>A0A1L6ZIS8_BACIA</name>
<protein>
    <submittedName>
        <fullName evidence="6">Crp/Fnr family transcriptional regulator</fullName>
    </submittedName>
</protein>
<evidence type="ECO:0000256" key="3">
    <source>
        <dbReference type="ARBA" id="ARBA00022989"/>
    </source>
</evidence>
<feature type="transmembrane region" description="Helical" evidence="5">
    <location>
        <begin position="88"/>
        <end position="106"/>
    </location>
</feature>
<dbReference type="GO" id="GO:0016020">
    <property type="term" value="C:membrane"/>
    <property type="evidence" value="ECO:0007669"/>
    <property type="project" value="UniProtKB-SubCell"/>
</dbReference>
<feature type="transmembrane region" description="Helical" evidence="5">
    <location>
        <begin position="112"/>
        <end position="136"/>
    </location>
</feature>
<dbReference type="InterPro" id="IPR032808">
    <property type="entry name" value="DoxX"/>
</dbReference>
<evidence type="ECO:0000256" key="5">
    <source>
        <dbReference type="SAM" id="Phobius"/>
    </source>
</evidence>
<proteinExistence type="predicted"/>
<evidence type="ECO:0000313" key="6">
    <source>
        <dbReference type="EMBL" id="APT46428.1"/>
    </source>
</evidence>
<dbReference type="Pfam" id="PF07681">
    <property type="entry name" value="DoxX"/>
    <property type="match status" value="1"/>
</dbReference>
<sequence>MFTKFLQTNVWAAVILLAARLYIGWTWLTSGIGKLTGGFDASGYLQFAISEPVVKDGHLVYPFYVWFLENVALPNAGLFSAMVMWGEILVGLGLIVGLFTTTAAFFGSVMNVSFLLAGTVSVNPLLLLIAIIIMAAKGNAGKFGLDYVAGPVLKRTMKRKPQLEVASS</sequence>
<dbReference type="AlphaFoldDB" id="A0A1L6ZIS8"/>
<dbReference type="PANTHER" id="PTHR39157">
    <property type="entry name" value="INTEGRAL MEMBRANE PROTEIN-RELATED"/>
    <property type="match status" value="1"/>
</dbReference>
<keyword evidence="4 5" id="KW-0472">Membrane</keyword>
<evidence type="ECO:0000256" key="1">
    <source>
        <dbReference type="ARBA" id="ARBA00004141"/>
    </source>
</evidence>
<accession>A0A1L6ZIS8</accession>
<evidence type="ECO:0000256" key="4">
    <source>
        <dbReference type="ARBA" id="ARBA00023136"/>
    </source>
</evidence>
<keyword evidence="2 5" id="KW-0812">Transmembrane</keyword>
<comment type="subcellular location">
    <subcellularLocation>
        <location evidence="1">Membrane</location>
        <topology evidence="1">Multi-pass membrane protein</topology>
    </subcellularLocation>
</comment>
<dbReference type="RefSeq" id="WP_075622542.1">
    <property type="nucleotide sequence ID" value="NZ_CP015607.1"/>
</dbReference>
<dbReference type="PANTHER" id="PTHR39157:SF1">
    <property type="entry name" value="DOXX FAMILY PROTEIN"/>
    <property type="match status" value="1"/>
</dbReference>
<dbReference type="EMBL" id="CP015607">
    <property type="protein sequence ID" value="APT46428.1"/>
    <property type="molecule type" value="Genomic_DNA"/>
</dbReference>
<dbReference type="Proteomes" id="UP000185426">
    <property type="component" value="Chromosome"/>
</dbReference>
<feature type="transmembrane region" description="Helical" evidence="5">
    <location>
        <begin position="9"/>
        <end position="28"/>
    </location>
</feature>
<gene>
    <name evidence="6" type="ORF">BSA145_11465</name>
</gene>
<evidence type="ECO:0000313" key="7">
    <source>
        <dbReference type="Proteomes" id="UP000185426"/>
    </source>
</evidence>
<organism evidence="6 7">
    <name type="scientific">Bacillus safensis</name>
    <dbReference type="NCBI Taxonomy" id="561879"/>
    <lineage>
        <taxon>Bacteria</taxon>
        <taxon>Bacillati</taxon>
        <taxon>Bacillota</taxon>
        <taxon>Bacilli</taxon>
        <taxon>Bacillales</taxon>
        <taxon>Bacillaceae</taxon>
        <taxon>Bacillus</taxon>
    </lineage>
</organism>